<reference evidence="2" key="1">
    <citation type="submission" date="2022-07" db="EMBL/GenBank/DDBJ databases">
        <authorList>
            <person name="Macas J."/>
            <person name="Novak P."/>
            <person name="Neumann P."/>
        </authorList>
    </citation>
    <scope>NUCLEOTIDE SEQUENCE</scope>
</reference>
<dbReference type="EMBL" id="CAMAPF010001136">
    <property type="protein sequence ID" value="CAH9147597.1"/>
    <property type="molecule type" value="Genomic_DNA"/>
</dbReference>
<gene>
    <name evidence="2" type="ORF">CEPIT_LOCUS11472</name>
    <name evidence="3" type="ORF">CEPIT_LOCUS43859</name>
</gene>
<evidence type="ECO:0000313" key="2">
    <source>
        <dbReference type="EMBL" id="CAH9090943.1"/>
    </source>
</evidence>
<evidence type="ECO:0000256" key="1">
    <source>
        <dbReference type="SAM" id="MobiDB-lite"/>
    </source>
</evidence>
<organism evidence="2 4">
    <name type="scientific">Cuscuta epithymum</name>
    <dbReference type="NCBI Taxonomy" id="186058"/>
    <lineage>
        <taxon>Eukaryota</taxon>
        <taxon>Viridiplantae</taxon>
        <taxon>Streptophyta</taxon>
        <taxon>Embryophyta</taxon>
        <taxon>Tracheophyta</taxon>
        <taxon>Spermatophyta</taxon>
        <taxon>Magnoliopsida</taxon>
        <taxon>eudicotyledons</taxon>
        <taxon>Gunneridae</taxon>
        <taxon>Pentapetalae</taxon>
        <taxon>asterids</taxon>
        <taxon>lamiids</taxon>
        <taxon>Solanales</taxon>
        <taxon>Convolvulaceae</taxon>
        <taxon>Cuscuteae</taxon>
        <taxon>Cuscuta</taxon>
        <taxon>Cuscuta subgen. Cuscuta</taxon>
    </lineage>
</organism>
<sequence length="143" mass="15886">MVWNIICPNSILRDSISSVYRPPFKSHSPSNPQTRSQLERTKPSAKQKIKILGNTEMSNNHLNQNELNNQTNAHTRSAQTRGKTTRRTETLPSITKQGNKRTKNESTEIEKIGANHAPDSNEAKTGAGMLLHGLVAQSIRLSC</sequence>
<dbReference type="Proteomes" id="UP001152523">
    <property type="component" value="Unassembled WGS sequence"/>
</dbReference>
<feature type="compositionally biased region" description="Polar residues" evidence="1">
    <location>
        <begin position="27"/>
        <end position="36"/>
    </location>
</feature>
<feature type="compositionally biased region" description="Polar residues" evidence="1">
    <location>
        <begin position="73"/>
        <end position="82"/>
    </location>
</feature>
<dbReference type="EMBL" id="CAMAPF010000066">
    <property type="protein sequence ID" value="CAH9090943.1"/>
    <property type="molecule type" value="Genomic_DNA"/>
</dbReference>
<evidence type="ECO:0000313" key="3">
    <source>
        <dbReference type="EMBL" id="CAH9147597.1"/>
    </source>
</evidence>
<dbReference type="AlphaFoldDB" id="A0AAV0D5T4"/>
<accession>A0AAV0D5T4</accession>
<keyword evidence="4" id="KW-1185">Reference proteome</keyword>
<proteinExistence type="predicted"/>
<comment type="caution">
    <text evidence="2">The sequence shown here is derived from an EMBL/GenBank/DDBJ whole genome shotgun (WGS) entry which is preliminary data.</text>
</comment>
<evidence type="ECO:0000313" key="4">
    <source>
        <dbReference type="Proteomes" id="UP001152523"/>
    </source>
</evidence>
<feature type="region of interest" description="Disordered" evidence="1">
    <location>
        <begin position="21"/>
        <end position="46"/>
    </location>
</feature>
<protein>
    <submittedName>
        <fullName evidence="2">Uncharacterized protein</fullName>
    </submittedName>
</protein>
<name>A0AAV0D5T4_9ASTE</name>
<feature type="region of interest" description="Disordered" evidence="1">
    <location>
        <begin position="59"/>
        <end position="106"/>
    </location>
</feature>
<feature type="compositionally biased region" description="Low complexity" evidence="1">
    <location>
        <begin position="59"/>
        <end position="72"/>
    </location>
</feature>